<keyword evidence="3 5" id="KW-0067">ATP-binding</keyword>
<dbReference type="Gene3D" id="3.10.20.90">
    <property type="entry name" value="Phosphatidylinositol 3-kinase Catalytic Subunit, Chain A, domain 1"/>
    <property type="match status" value="1"/>
</dbReference>
<feature type="compositionally biased region" description="Polar residues" evidence="6">
    <location>
        <begin position="637"/>
        <end position="654"/>
    </location>
</feature>
<dbReference type="InterPro" id="IPR042526">
    <property type="entry name" value="Atg5_HR"/>
</dbReference>
<feature type="compositionally biased region" description="Basic and acidic residues" evidence="6">
    <location>
        <begin position="656"/>
        <end position="667"/>
    </location>
</feature>
<reference evidence="8" key="1">
    <citation type="submission" date="2022-08" db="EMBL/GenBank/DDBJ databases">
        <title>Novel sulfate-reducing endosymbionts in the free-living metamonad Anaeramoeba.</title>
        <authorList>
            <person name="Jerlstrom-Hultqvist J."/>
            <person name="Cepicka I."/>
            <person name="Gallot-Lavallee L."/>
            <person name="Salas-Leiva D."/>
            <person name="Curtis B.A."/>
            <person name="Zahonova K."/>
            <person name="Pipaliya S."/>
            <person name="Dacks J."/>
            <person name="Roger A.J."/>
        </authorList>
    </citation>
    <scope>NUCLEOTIDE SEQUENCE</scope>
    <source>
        <strain evidence="8">Schooner1</strain>
    </source>
</reference>
<dbReference type="Gene3D" id="3.30.200.20">
    <property type="entry name" value="Phosphorylase Kinase, domain 1"/>
    <property type="match status" value="1"/>
</dbReference>
<dbReference type="PROSITE" id="PS50088">
    <property type="entry name" value="ANK_REPEAT"/>
    <property type="match status" value="5"/>
</dbReference>
<feature type="binding site" evidence="5">
    <location>
        <position position="594"/>
    </location>
    <ligand>
        <name>ATP</name>
        <dbReference type="ChEBI" id="CHEBI:30616"/>
    </ligand>
</feature>
<dbReference type="PROSITE" id="PS50011">
    <property type="entry name" value="PROTEIN_KINASE_DOM"/>
    <property type="match status" value="1"/>
</dbReference>
<dbReference type="Gene3D" id="3.10.20.620">
    <property type="match status" value="1"/>
</dbReference>
<feature type="repeat" description="ANK" evidence="4">
    <location>
        <begin position="310"/>
        <end position="342"/>
    </location>
</feature>
<dbReference type="SUPFAM" id="SSF48403">
    <property type="entry name" value="Ankyrin repeat"/>
    <property type="match status" value="1"/>
</dbReference>
<evidence type="ECO:0000256" key="5">
    <source>
        <dbReference type="PROSITE-ProRule" id="PRU10141"/>
    </source>
</evidence>
<dbReference type="PRINTS" id="PR01415">
    <property type="entry name" value="ANKYRIN"/>
</dbReference>
<dbReference type="InterPro" id="IPR017441">
    <property type="entry name" value="Protein_kinase_ATP_BS"/>
</dbReference>
<dbReference type="InterPro" id="IPR036770">
    <property type="entry name" value="Ankyrin_rpt-contain_sf"/>
</dbReference>
<feature type="compositionally biased region" description="Polar residues" evidence="6">
    <location>
        <begin position="669"/>
        <end position="683"/>
    </location>
</feature>
<dbReference type="Gene3D" id="1.10.246.190">
    <property type="entry name" value="Autophagy protein Apg5, helix rich domain"/>
    <property type="match status" value="1"/>
</dbReference>
<dbReference type="SUPFAM" id="SSF56112">
    <property type="entry name" value="Protein kinase-like (PK-like)"/>
    <property type="match status" value="1"/>
</dbReference>
<keyword evidence="9" id="KW-1185">Reference proteome</keyword>
<dbReference type="Pfam" id="PF00069">
    <property type="entry name" value="Pkinase"/>
    <property type="match status" value="1"/>
</dbReference>
<sequence>MELFISQRKRFNWQTKIKLNIKLKQSLIDKLQNKEIPILELIVTRNSYLYFQKEKIVEHFKQAFEELKQKTDSFWLLFKNKKFRWTLPIGVFCDLQSQGKEQNEEMQILDLELNIGKYPSRFVKFVDDNEFKNFIINQLKESFFLMMRDSILEEEHGNLFWFAVKEGNFDQYDQTYSSLDVYKKKSRSLCLRIFFNEKLIQIPISPYNQENEETTLEDVFRILYVIKNENENLEYYIQGEEPPMYTPLLLLQKTCLSPDGFLYLIIFTSKNQKTKETMSIEIVDYVYSNSLAKVKSVFENKKVNINEILYDRTLLHWSCTAGKLEITKFLLSNGANVKQTDTNGRTPLHEASDQGREDLITVLLDAGSEINKKDQNGFTALYYAILSRKISSVGALVKRGARLDFRFGDEGKLVLHLACSLGRPDMVELLIAYGANVNTITSTGSTPLHCAIENGFVGCVEMLLKNNADVNLVFGDQKKTALHYATEVDNIQMCVLLLKYGADPTIQDASKSTPTDFALQPFKSKLQKYARVFIDYCGAIIPEFIDEYQSCLNVTKSQLKVNSNLIKQEHIIGKGGFSKVYQGQYQGNKIAIKKFHDGLNPQNYQMFKREVSLYSKCDHPNIIKIVGYHCNELNEISNKQMPDQTSRSNQMSRSRSTKENKDKKIHYEISNNGNTETNNSIDTSKLESNSKLYTKYESKYKQEYKKDDERKESNQRKEHGCNISNNSSMMLLEYCSNDLEKKIKSRNRNQNSFGKSRILKLILEIAQGMKYLHENEIVHRDLKPSNIFLTKLGHVKIADFGLSIFFHDSNHQKQNIPQEKRKKKKIFNVPMSVRIGTDLYMAPEMMYSEQEKCSFPIDVFSFGLIMYEIATLEKPIKLSSLARKGADLKNSNIEMPSSNKCHQEIINLIYKCLDREPRNRPSFKQICKNLENITK</sequence>
<evidence type="ECO:0000256" key="4">
    <source>
        <dbReference type="PROSITE-ProRule" id="PRU00023"/>
    </source>
</evidence>
<name>A0ABQ8Z6R3_9EUKA</name>
<dbReference type="Proteomes" id="UP001150062">
    <property type="component" value="Unassembled WGS sequence"/>
</dbReference>
<feature type="repeat" description="ANK" evidence="4">
    <location>
        <begin position="410"/>
        <end position="442"/>
    </location>
</feature>
<dbReference type="Pfam" id="PF07714">
    <property type="entry name" value="PK_Tyr_Ser-Thr"/>
    <property type="match status" value="1"/>
</dbReference>
<keyword evidence="2 5" id="KW-0547">Nucleotide-binding</keyword>
<dbReference type="Pfam" id="PF20638">
    <property type="entry name" value="ATG5_UblA"/>
    <property type="match status" value="1"/>
</dbReference>
<organism evidence="8 9">
    <name type="scientific">Anaeramoeba flamelloides</name>
    <dbReference type="NCBI Taxonomy" id="1746091"/>
    <lineage>
        <taxon>Eukaryota</taxon>
        <taxon>Metamonada</taxon>
        <taxon>Anaeramoebidae</taxon>
        <taxon>Anaeramoeba</taxon>
    </lineage>
</organism>
<dbReference type="InterPro" id="IPR000719">
    <property type="entry name" value="Prot_kinase_dom"/>
</dbReference>
<evidence type="ECO:0000313" key="8">
    <source>
        <dbReference type="EMBL" id="KAJ6252489.1"/>
    </source>
</evidence>
<evidence type="ECO:0000259" key="7">
    <source>
        <dbReference type="PROSITE" id="PS50011"/>
    </source>
</evidence>
<evidence type="ECO:0000256" key="3">
    <source>
        <dbReference type="ARBA" id="ARBA00022840"/>
    </source>
</evidence>
<dbReference type="Gene3D" id="1.10.510.10">
    <property type="entry name" value="Transferase(Phosphotransferase) domain 1"/>
    <property type="match status" value="1"/>
</dbReference>
<dbReference type="PROSITE" id="PS00107">
    <property type="entry name" value="PROTEIN_KINASE_ATP"/>
    <property type="match status" value="1"/>
</dbReference>
<keyword evidence="1" id="KW-0723">Serine/threonine-protein kinase</keyword>
<feature type="region of interest" description="Disordered" evidence="6">
    <location>
        <begin position="702"/>
        <end position="723"/>
    </location>
</feature>
<keyword evidence="1" id="KW-0418">Kinase</keyword>
<keyword evidence="4" id="KW-0040">ANK repeat</keyword>
<dbReference type="Pfam" id="PF04106">
    <property type="entry name" value="ATG5_UblB"/>
    <property type="match status" value="1"/>
</dbReference>
<dbReference type="PROSITE" id="PS50297">
    <property type="entry name" value="ANK_REP_REGION"/>
    <property type="match status" value="5"/>
</dbReference>
<feature type="compositionally biased region" description="Basic and acidic residues" evidence="6">
    <location>
        <begin position="702"/>
        <end position="720"/>
    </location>
</feature>
<dbReference type="EMBL" id="JAOAOG010000044">
    <property type="protein sequence ID" value="KAJ6252489.1"/>
    <property type="molecule type" value="Genomic_DNA"/>
</dbReference>
<dbReference type="GO" id="GO:0004860">
    <property type="term" value="F:protein kinase inhibitor activity"/>
    <property type="evidence" value="ECO:0007669"/>
    <property type="project" value="UniProtKB-KW"/>
</dbReference>
<keyword evidence="8" id="KW-0649">Protein kinase inhibitor</keyword>
<dbReference type="InterPro" id="IPR002110">
    <property type="entry name" value="Ankyrin_rpt"/>
</dbReference>
<dbReference type="Gene3D" id="1.25.40.20">
    <property type="entry name" value="Ankyrin repeat-containing domain"/>
    <property type="match status" value="2"/>
</dbReference>
<dbReference type="Pfam" id="PF12796">
    <property type="entry name" value="Ank_2"/>
    <property type="match status" value="2"/>
</dbReference>
<dbReference type="InterPro" id="IPR008271">
    <property type="entry name" value="Ser/Thr_kinase_AS"/>
</dbReference>
<feature type="region of interest" description="Disordered" evidence="6">
    <location>
        <begin position="637"/>
        <end position="683"/>
    </location>
</feature>
<dbReference type="SMART" id="SM00248">
    <property type="entry name" value="ANK"/>
    <property type="match status" value="6"/>
</dbReference>
<dbReference type="PROSITE" id="PS00108">
    <property type="entry name" value="PROTEIN_KINASE_ST"/>
    <property type="match status" value="1"/>
</dbReference>
<dbReference type="SMART" id="SM00220">
    <property type="entry name" value="S_TKc"/>
    <property type="match status" value="1"/>
</dbReference>
<proteinExistence type="predicted"/>
<evidence type="ECO:0000256" key="1">
    <source>
        <dbReference type="ARBA" id="ARBA00022527"/>
    </source>
</evidence>
<feature type="repeat" description="ANK" evidence="4">
    <location>
        <begin position="477"/>
        <end position="509"/>
    </location>
</feature>
<gene>
    <name evidence="8" type="ORF">M0813_14167</name>
</gene>
<dbReference type="PANTHER" id="PTHR24118:SF99">
    <property type="entry name" value="POTE ANKYRIN DOMAIN FAMILY MEMBER 3C-RELATED"/>
    <property type="match status" value="1"/>
</dbReference>
<accession>A0ABQ8Z6R3</accession>
<evidence type="ECO:0000256" key="2">
    <source>
        <dbReference type="ARBA" id="ARBA00022741"/>
    </source>
</evidence>
<dbReference type="PANTHER" id="PTHR24118">
    <property type="entry name" value="POTE ANKYRIN DOMAIN"/>
    <property type="match status" value="1"/>
</dbReference>
<feature type="repeat" description="ANK" evidence="4">
    <location>
        <begin position="443"/>
        <end position="475"/>
    </location>
</feature>
<dbReference type="InterPro" id="IPR001245">
    <property type="entry name" value="Ser-Thr/Tyr_kinase_cat_dom"/>
</dbReference>
<feature type="repeat" description="ANK" evidence="4">
    <location>
        <begin position="343"/>
        <end position="375"/>
    </location>
</feature>
<evidence type="ECO:0000313" key="9">
    <source>
        <dbReference type="Proteomes" id="UP001150062"/>
    </source>
</evidence>
<dbReference type="InterPro" id="IPR048318">
    <property type="entry name" value="ATG5_UblB"/>
</dbReference>
<keyword evidence="1" id="KW-0808">Transferase</keyword>
<protein>
    <submittedName>
        <fullName evidence="8">Cyclin-dependent kinase inhibitor 2c-related</fullName>
    </submittedName>
</protein>
<dbReference type="InterPro" id="IPR048939">
    <property type="entry name" value="ATG5_UblA"/>
</dbReference>
<evidence type="ECO:0000256" key="6">
    <source>
        <dbReference type="SAM" id="MobiDB-lite"/>
    </source>
</evidence>
<dbReference type="InterPro" id="IPR011009">
    <property type="entry name" value="Kinase-like_dom_sf"/>
</dbReference>
<dbReference type="InterPro" id="IPR042527">
    <property type="entry name" value="Atg5_UblA_dom_sf"/>
</dbReference>
<comment type="caution">
    <text evidence="8">The sequence shown here is derived from an EMBL/GenBank/DDBJ whole genome shotgun (WGS) entry which is preliminary data.</text>
</comment>
<feature type="domain" description="Protein kinase" evidence="7">
    <location>
        <begin position="566"/>
        <end position="933"/>
    </location>
</feature>